<accession>A0A392RJJ8</accession>
<evidence type="ECO:0000313" key="1">
    <source>
        <dbReference type="EMBL" id="MCI35785.1"/>
    </source>
</evidence>
<sequence>SKSSPIIDCNSGSCWRSLKNDTSGSSRTTTVGSFQHIMLVVWDLAYAALADAKAVAGLTGFVMVSVVANAVVADAEVVAGLTGFLMVSPDPDP</sequence>
<feature type="non-terminal residue" evidence="1">
    <location>
        <position position="1"/>
    </location>
</feature>
<protein>
    <submittedName>
        <fullName evidence="1">Uncharacterized protein</fullName>
    </submittedName>
</protein>
<dbReference type="AlphaFoldDB" id="A0A392RJJ8"/>
<keyword evidence="2" id="KW-1185">Reference proteome</keyword>
<proteinExistence type="predicted"/>
<dbReference type="Proteomes" id="UP000265520">
    <property type="component" value="Unassembled WGS sequence"/>
</dbReference>
<dbReference type="EMBL" id="LXQA010227052">
    <property type="protein sequence ID" value="MCI35785.1"/>
    <property type="molecule type" value="Genomic_DNA"/>
</dbReference>
<evidence type="ECO:0000313" key="2">
    <source>
        <dbReference type="Proteomes" id="UP000265520"/>
    </source>
</evidence>
<name>A0A392RJJ8_9FABA</name>
<comment type="caution">
    <text evidence="1">The sequence shown here is derived from an EMBL/GenBank/DDBJ whole genome shotgun (WGS) entry which is preliminary data.</text>
</comment>
<reference evidence="1 2" key="1">
    <citation type="journal article" date="2018" name="Front. Plant Sci.">
        <title>Red Clover (Trifolium pratense) and Zigzag Clover (T. medium) - A Picture of Genomic Similarities and Differences.</title>
        <authorList>
            <person name="Dluhosova J."/>
            <person name="Istvanek J."/>
            <person name="Nedelnik J."/>
            <person name="Repkova J."/>
        </authorList>
    </citation>
    <scope>NUCLEOTIDE SEQUENCE [LARGE SCALE GENOMIC DNA]</scope>
    <source>
        <strain evidence="2">cv. 10/8</strain>
        <tissue evidence="1">Leaf</tissue>
    </source>
</reference>
<organism evidence="1 2">
    <name type="scientific">Trifolium medium</name>
    <dbReference type="NCBI Taxonomy" id="97028"/>
    <lineage>
        <taxon>Eukaryota</taxon>
        <taxon>Viridiplantae</taxon>
        <taxon>Streptophyta</taxon>
        <taxon>Embryophyta</taxon>
        <taxon>Tracheophyta</taxon>
        <taxon>Spermatophyta</taxon>
        <taxon>Magnoliopsida</taxon>
        <taxon>eudicotyledons</taxon>
        <taxon>Gunneridae</taxon>
        <taxon>Pentapetalae</taxon>
        <taxon>rosids</taxon>
        <taxon>fabids</taxon>
        <taxon>Fabales</taxon>
        <taxon>Fabaceae</taxon>
        <taxon>Papilionoideae</taxon>
        <taxon>50 kb inversion clade</taxon>
        <taxon>NPAAA clade</taxon>
        <taxon>Hologalegina</taxon>
        <taxon>IRL clade</taxon>
        <taxon>Trifolieae</taxon>
        <taxon>Trifolium</taxon>
    </lineage>
</organism>